<evidence type="ECO:0000256" key="1">
    <source>
        <dbReference type="ARBA" id="ARBA00010945"/>
    </source>
</evidence>
<dbReference type="AlphaFoldDB" id="A0A259U410"/>
<evidence type="ECO:0000256" key="3">
    <source>
        <dbReference type="ARBA" id="ARBA00023199"/>
    </source>
</evidence>
<dbReference type="GO" id="GO:0003887">
    <property type="term" value="F:DNA-directed DNA polymerase activity"/>
    <property type="evidence" value="ECO:0007669"/>
    <property type="project" value="TreeGrafter"/>
</dbReference>
<evidence type="ECO:0000259" key="6">
    <source>
        <dbReference type="PROSITE" id="PS50173"/>
    </source>
</evidence>
<dbReference type="GO" id="GO:0005829">
    <property type="term" value="C:cytosol"/>
    <property type="evidence" value="ECO:0007669"/>
    <property type="project" value="TreeGrafter"/>
</dbReference>
<evidence type="ECO:0000256" key="4">
    <source>
        <dbReference type="ARBA" id="ARBA00023204"/>
    </source>
</evidence>
<gene>
    <name evidence="7" type="ORF">BSZ36_10545</name>
</gene>
<evidence type="ECO:0000256" key="5">
    <source>
        <dbReference type="ARBA" id="ARBA00023236"/>
    </source>
</evidence>
<dbReference type="SUPFAM" id="SSF56672">
    <property type="entry name" value="DNA/RNA polymerases"/>
    <property type="match status" value="1"/>
</dbReference>
<dbReference type="Gene3D" id="1.10.150.20">
    <property type="entry name" value="5' to 3' exonuclease, C-terminal subdomain"/>
    <property type="match status" value="1"/>
</dbReference>
<dbReference type="GO" id="GO:0006281">
    <property type="term" value="P:DNA repair"/>
    <property type="evidence" value="ECO:0007669"/>
    <property type="project" value="UniProtKB-KW"/>
</dbReference>
<dbReference type="InterPro" id="IPR025188">
    <property type="entry name" value="DUF4113"/>
</dbReference>
<dbReference type="InterPro" id="IPR001126">
    <property type="entry name" value="UmuC"/>
</dbReference>
<dbReference type="Proteomes" id="UP000216446">
    <property type="component" value="Unassembled WGS sequence"/>
</dbReference>
<dbReference type="FunCoup" id="A0A259U410">
    <property type="interactions" value="82"/>
</dbReference>
<organism evidence="7 8">
    <name type="scientific">Rubricoccus marinus</name>
    <dbReference type="NCBI Taxonomy" id="716817"/>
    <lineage>
        <taxon>Bacteria</taxon>
        <taxon>Pseudomonadati</taxon>
        <taxon>Rhodothermota</taxon>
        <taxon>Rhodothermia</taxon>
        <taxon>Rhodothermales</taxon>
        <taxon>Rubricoccaceae</taxon>
        <taxon>Rubricoccus</taxon>
    </lineage>
</organism>
<keyword evidence="2" id="KW-0227">DNA damage</keyword>
<feature type="domain" description="UmuC" evidence="6">
    <location>
        <begin position="13"/>
        <end position="201"/>
    </location>
</feature>
<dbReference type="EMBL" id="MQWB01000001">
    <property type="protein sequence ID" value="OZC04690.1"/>
    <property type="molecule type" value="Genomic_DNA"/>
</dbReference>
<protein>
    <recommendedName>
        <fullName evidence="6">UmuC domain-containing protein</fullName>
    </recommendedName>
</protein>
<dbReference type="PANTHER" id="PTHR11076">
    <property type="entry name" value="DNA REPAIR POLYMERASE UMUC / TRANSFERASE FAMILY MEMBER"/>
    <property type="match status" value="1"/>
</dbReference>
<reference evidence="7 8" key="1">
    <citation type="submission" date="2016-11" db="EMBL/GenBank/DDBJ databases">
        <title>Study of marine rhodopsin-containing bacteria.</title>
        <authorList>
            <person name="Yoshizawa S."/>
            <person name="Kumagai Y."/>
            <person name="Kogure K."/>
        </authorList>
    </citation>
    <scope>NUCLEOTIDE SEQUENCE [LARGE SCALE GENOMIC DNA]</scope>
    <source>
        <strain evidence="7 8">SG-29</strain>
    </source>
</reference>
<evidence type="ECO:0000313" key="8">
    <source>
        <dbReference type="Proteomes" id="UP000216446"/>
    </source>
</evidence>
<evidence type="ECO:0000313" key="7">
    <source>
        <dbReference type="EMBL" id="OZC04690.1"/>
    </source>
</evidence>
<dbReference type="PANTHER" id="PTHR11076:SF34">
    <property type="entry name" value="PROTEIN UMUC"/>
    <property type="match status" value="1"/>
</dbReference>
<dbReference type="InterPro" id="IPR043128">
    <property type="entry name" value="Rev_trsase/Diguanyl_cyclase"/>
</dbReference>
<dbReference type="GO" id="GO:0003684">
    <property type="term" value="F:damaged DNA binding"/>
    <property type="evidence" value="ECO:0007669"/>
    <property type="project" value="InterPro"/>
</dbReference>
<keyword evidence="8" id="KW-1185">Reference proteome</keyword>
<dbReference type="Gene3D" id="3.30.70.270">
    <property type="match status" value="1"/>
</dbReference>
<keyword evidence="3" id="KW-0741">SOS mutagenesis</keyword>
<keyword evidence="4" id="KW-0234">DNA repair</keyword>
<name>A0A259U410_9BACT</name>
<comment type="similarity">
    <text evidence="1">Belongs to the DNA polymerase type-Y family.</text>
</comment>
<proteinExistence type="inferred from homology"/>
<accession>A0A259U410</accession>
<keyword evidence="5" id="KW-0742">SOS response</keyword>
<dbReference type="InterPro" id="IPR050116">
    <property type="entry name" value="DNA_polymerase-Y"/>
</dbReference>
<dbReference type="Pfam" id="PF11799">
    <property type="entry name" value="IMS_C"/>
    <property type="match status" value="1"/>
</dbReference>
<dbReference type="PROSITE" id="PS50173">
    <property type="entry name" value="UMUC"/>
    <property type="match status" value="1"/>
</dbReference>
<evidence type="ECO:0000256" key="2">
    <source>
        <dbReference type="ARBA" id="ARBA00022763"/>
    </source>
</evidence>
<dbReference type="GO" id="GO:0042276">
    <property type="term" value="P:error-prone translesion synthesis"/>
    <property type="evidence" value="ECO:0007669"/>
    <property type="project" value="TreeGrafter"/>
</dbReference>
<dbReference type="CDD" id="cd01700">
    <property type="entry name" value="PolY_Pol_V_umuC"/>
    <property type="match status" value="1"/>
</dbReference>
<dbReference type="InterPro" id="IPR017961">
    <property type="entry name" value="DNA_pol_Y-fam_little_finger"/>
</dbReference>
<sequence>MPAPPEASPSRLFALVDASNFYVSCERVFRADLRQRPVVVLSNNDGCIVSRSQEVKRAGIPNGAPYFKTKRQLERMGAAVFSSNYELYGDFSRRVMEVLGTFTPDVEPYSIDEAFLVLHTPTPEDRDPARLRALAKTIRDRVLAWTKIPVRVSIAPTKTLCKAASELARLRGGAVSLHGLSPEAMSRALELVPVQDVWGVGRATARKLDARGVKTARQLRDLSDAWVRKHLHTVGMRTVYELRGVSCIPLERAPRPRRTLMRSRSFGTPVTEPLALREALSTHASAACATLREEGLAAKAVQIFYHTGRHGPGPHRSASLALPLATPTSCTDAILSAVHALLAQSWASGDARGTPFRYKKAGVMLLDLAPSAEAQADLFSPRSPERQRLFETMDALNRRYAQPAMSPAVFLAATHLRRPGAARAWETQRNHTSPRYTTVRADLPTVRV</sequence>
<dbReference type="GO" id="GO:0009432">
    <property type="term" value="P:SOS response"/>
    <property type="evidence" value="ECO:0007669"/>
    <property type="project" value="UniProtKB-KW"/>
</dbReference>
<dbReference type="InterPro" id="IPR043502">
    <property type="entry name" value="DNA/RNA_pol_sf"/>
</dbReference>
<dbReference type="Pfam" id="PF00817">
    <property type="entry name" value="IMS"/>
    <property type="match status" value="1"/>
</dbReference>
<dbReference type="InParanoid" id="A0A259U410"/>
<dbReference type="Pfam" id="PF13438">
    <property type="entry name" value="DUF4113"/>
    <property type="match status" value="1"/>
</dbReference>
<comment type="caution">
    <text evidence="7">The sequence shown here is derived from an EMBL/GenBank/DDBJ whole genome shotgun (WGS) entry which is preliminary data.</text>
</comment>
<dbReference type="Gene3D" id="3.40.1170.60">
    <property type="match status" value="1"/>
</dbReference>
<dbReference type="OrthoDB" id="9808813at2"/>